<dbReference type="InterPro" id="IPR048887">
    <property type="entry name" value="NtrZ-like"/>
</dbReference>
<feature type="chain" id="PRO_5012016691" evidence="1">
    <location>
        <begin position="40"/>
        <end position="150"/>
    </location>
</feature>
<accession>A0A258DBD6</accession>
<dbReference type="Pfam" id="PF20841">
    <property type="entry name" value="NtrZ"/>
    <property type="match status" value="1"/>
</dbReference>
<sequence length="150" mass="16224">MERVGTTEYGRRVAMVATRFILAGTAALILTGSAATAFAQAKPHAVAPDFTVKNDFTSAAAGVQYPRDDKRTLRWDAKKGRWGLKLDLDQPSSREMELQDVKAGAYFKVTPSIRVGGAVSLGETNPALAARKAQQADPAPRVRLETAFKF</sequence>
<reference evidence="2 3" key="1">
    <citation type="submission" date="2017-03" db="EMBL/GenBank/DDBJ databases">
        <title>Lifting the veil on microbial sulfur biogeochemistry in mining wastewaters.</title>
        <authorList>
            <person name="Kantor R.S."/>
            <person name="Colenbrander Nelson T."/>
            <person name="Marshall S."/>
            <person name="Bennett D."/>
            <person name="Apte S."/>
            <person name="Camacho D."/>
            <person name="Thomas B.C."/>
            <person name="Warren L.A."/>
            <person name="Banfield J.F."/>
        </authorList>
    </citation>
    <scope>NUCLEOTIDE SEQUENCE [LARGE SCALE GENOMIC DNA]</scope>
    <source>
        <strain evidence="2">32-67-7</strain>
    </source>
</reference>
<dbReference type="AlphaFoldDB" id="A0A258DBD6"/>
<name>A0A258DBD6_CAUVI</name>
<gene>
    <name evidence="2" type="ORF">B7Z12_03975</name>
</gene>
<organism evidence="2 3">
    <name type="scientific">Caulobacter vibrioides</name>
    <name type="common">Caulobacter crescentus</name>
    <dbReference type="NCBI Taxonomy" id="155892"/>
    <lineage>
        <taxon>Bacteria</taxon>
        <taxon>Pseudomonadati</taxon>
        <taxon>Pseudomonadota</taxon>
        <taxon>Alphaproteobacteria</taxon>
        <taxon>Caulobacterales</taxon>
        <taxon>Caulobacteraceae</taxon>
        <taxon>Caulobacter</taxon>
    </lineage>
</organism>
<comment type="caution">
    <text evidence="2">The sequence shown here is derived from an EMBL/GenBank/DDBJ whole genome shotgun (WGS) entry which is preliminary data.</text>
</comment>
<dbReference type="Proteomes" id="UP000215616">
    <property type="component" value="Unassembled WGS sequence"/>
</dbReference>
<protein>
    <submittedName>
        <fullName evidence="2">Uncharacterized protein</fullName>
    </submittedName>
</protein>
<dbReference type="EMBL" id="NCDQ01000040">
    <property type="protein sequence ID" value="OYX05280.1"/>
    <property type="molecule type" value="Genomic_DNA"/>
</dbReference>
<feature type="signal peptide" evidence="1">
    <location>
        <begin position="1"/>
        <end position="39"/>
    </location>
</feature>
<evidence type="ECO:0000313" key="3">
    <source>
        <dbReference type="Proteomes" id="UP000215616"/>
    </source>
</evidence>
<evidence type="ECO:0000256" key="1">
    <source>
        <dbReference type="SAM" id="SignalP"/>
    </source>
</evidence>
<keyword evidence="1" id="KW-0732">Signal</keyword>
<proteinExistence type="predicted"/>
<evidence type="ECO:0000313" key="2">
    <source>
        <dbReference type="EMBL" id="OYX05280.1"/>
    </source>
</evidence>